<keyword evidence="3" id="KW-1185">Reference proteome</keyword>
<protein>
    <submittedName>
        <fullName evidence="2">Uncharacterized protein</fullName>
    </submittedName>
</protein>
<evidence type="ECO:0000256" key="1">
    <source>
        <dbReference type="SAM" id="Phobius"/>
    </source>
</evidence>
<sequence>MKTTKPYRYSFTNRFESGGLKTRILMMNQARSDEAWWRYALLWVATVLVMMACQNWEKTDEPVVTSRRGFPLVNPTRVLVDQIETGAAWGRLLTYHQKKSQGRSESVLEYGEPFIVGLKNEVLTLGEPYKEQTLIYINGKETSAALLAKLNVDYIEEFFVLHQFDGIDNPDPKPYRILIQISEKAIDRLPGRSQFVALLEASAISDHPLGISHTYSMNNVLEATFFGYKDVFVKRLKNQHLKVQDEFMNDITVYINGIPVDTKEVETVHVREVDKLYTSERPYTKWLRTEKRESRYLLFIKTAPKRAQRDSSYYVFSPFYSGDF</sequence>
<dbReference type="Proteomes" id="UP000271925">
    <property type="component" value="Unassembled WGS sequence"/>
</dbReference>
<evidence type="ECO:0000313" key="2">
    <source>
        <dbReference type="EMBL" id="RRA98669.1"/>
    </source>
</evidence>
<comment type="caution">
    <text evidence="2">The sequence shown here is derived from an EMBL/GenBank/DDBJ whole genome shotgun (WGS) entry which is preliminary data.</text>
</comment>
<dbReference type="RefSeq" id="WP_124878507.1">
    <property type="nucleotide sequence ID" value="NZ_RQJO01000015.1"/>
</dbReference>
<dbReference type="EMBL" id="RQJO01000015">
    <property type="protein sequence ID" value="RRA98669.1"/>
    <property type="molecule type" value="Genomic_DNA"/>
</dbReference>
<organism evidence="2 3">
    <name type="scientific">Larkinella rosea</name>
    <dbReference type="NCBI Taxonomy" id="2025312"/>
    <lineage>
        <taxon>Bacteria</taxon>
        <taxon>Pseudomonadati</taxon>
        <taxon>Bacteroidota</taxon>
        <taxon>Cytophagia</taxon>
        <taxon>Cytophagales</taxon>
        <taxon>Spirosomataceae</taxon>
        <taxon>Larkinella</taxon>
    </lineage>
</organism>
<dbReference type="AlphaFoldDB" id="A0A3P1BCB1"/>
<gene>
    <name evidence="2" type="ORF">EHT25_27095</name>
</gene>
<reference evidence="2 3" key="1">
    <citation type="submission" date="2018-11" db="EMBL/GenBank/DDBJ databases">
        <authorList>
            <person name="Zhou Z."/>
            <person name="Wang G."/>
        </authorList>
    </citation>
    <scope>NUCLEOTIDE SEQUENCE [LARGE SCALE GENOMIC DNA]</scope>
    <source>
        <strain evidence="2 3">KCTC52004</strain>
    </source>
</reference>
<keyword evidence="1" id="KW-1133">Transmembrane helix</keyword>
<keyword evidence="1" id="KW-0812">Transmembrane</keyword>
<feature type="transmembrane region" description="Helical" evidence="1">
    <location>
        <begin position="35"/>
        <end position="52"/>
    </location>
</feature>
<keyword evidence="1" id="KW-0472">Membrane</keyword>
<evidence type="ECO:0000313" key="3">
    <source>
        <dbReference type="Proteomes" id="UP000271925"/>
    </source>
</evidence>
<dbReference type="OrthoDB" id="928540at2"/>
<accession>A0A3P1BCB1</accession>
<name>A0A3P1BCB1_9BACT</name>
<proteinExistence type="predicted"/>